<evidence type="ECO:0000313" key="5">
    <source>
        <dbReference type="EMBL" id="KUO96224.1"/>
    </source>
</evidence>
<dbReference type="AlphaFoldDB" id="A0A101XRI6"/>
<keyword evidence="2" id="KW-0436">Ligase</keyword>
<comment type="similarity">
    <text evidence="1">Belongs to the ATP-dependent AMP-binding enzyme family.</text>
</comment>
<dbReference type="Pfam" id="PF13193">
    <property type="entry name" value="AMP-binding_C"/>
    <property type="match status" value="1"/>
</dbReference>
<dbReference type="EMBL" id="LPVJ01000020">
    <property type="protein sequence ID" value="KUO96224.1"/>
    <property type="molecule type" value="Genomic_DNA"/>
</dbReference>
<proteinExistence type="inferred from homology"/>
<organism evidence="5 6">
    <name type="scientific">Ferroacidibacillus organovorans</name>
    <dbReference type="NCBI Taxonomy" id="1765683"/>
    <lineage>
        <taxon>Bacteria</taxon>
        <taxon>Bacillati</taxon>
        <taxon>Bacillota</taxon>
        <taxon>Bacilli</taxon>
        <taxon>Bacillales</taxon>
        <taxon>Alicyclobacillaceae</taxon>
        <taxon>Ferroacidibacillus</taxon>
    </lineage>
</organism>
<dbReference type="InterPro" id="IPR025110">
    <property type="entry name" value="AMP-bd_C"/>
</dbReference>
<dbReference type="Proteomes" id="UP000053557">
    <property type="component" value="Unassembled WGS sequence"/>
</dbReference>
<comment type="caution">
    <text evidence="5">The sequence shown here is derived from an EMBL/GenBank/DDBJ whole genome shotgun (WGS) entry which is preliminary data.</text>
</comment>
<feature type="domain" description="AMP-dependent synthetase/ligase" evidence="3">
    <location>
        <begin position="13"/>
        <end position="378"/>
    </location>
</feature>
<dbReference type="InterPro" id="IPR042099">
    <property type="entry name" value="ANL_N_sf"/>
</dbReference>
<evidence type="ECO:0000313" key="6">
    <source>
        <dbReference type="Proteomes" id="UP000053557"/>
    </source>
</evidence>
<dbReference type="SUPFAM" id="SSF56801">
    <property type="entry name" value="Acetyl-CoA synthetase-like"/>
    <property type="match status" value="1"/>
</dbReference>
<dbReference type="PANTHER" id="PTHR43201">
    <property type="entry name" value="ACYL-COA SYNTHETASE"/>
    <property type="match status" value="1"/>
</dbReference>
<evidence type="ECO:0000259" key="4">
    <source>
        <dbReference type="Pfam" id="PF13193"/>
    </source>
</evidence>
<dbReference type="InterPro" id="IPR020845">
    <property type="entry name" value="AMP-binding_CS"/>
</dbReference>
<protein>
    <recommendedName>
        <fullName evidence="7">AMP-dependent synthetase</fullName>
    </recommendedName>
</protein>
<dbReference type="Pfam" id="PF00501">
    <property type="entry name" value="AMP-binding"/>
    <property type="match status" value="1"/>
</dbReference>
<evidence type="ECO:0000256" key="2">
    <source>
        <dbReference type="ARBA" id="ARBA00022598"/>
    </source>
</evidence>
<dbReference type="OrthoDB" id="9765680at2"/>
<dbReference type="GO" id="GO:0006631">
    <property type="term" value="P:fatty acid metabolic process"/>
    <property type="evidence" value="ECO:0007669"/>
    <property type="project" value="TreeGrafter"/>
</dbReference>
<dbReference type="PANTHER" id="PTHR43201:SF5">
    <property type="entry name" value="MEDIUM-CHAIN ACYL-COA LIGASE ACSF2, MITOCHONDRIAL"/>
    <property type="match status" value="1"/>
</dbReference>
<accession>A0A101XRI6</accession>
<dbReference type="Gene3D" id="3.40.50.12780">
    <property type="entry name" value="N-terminal domain of ligase-like"/>
    <property type="match status" value="1"/>
</dbReference>
<dbReference type="InterPro" id="IPR000873">
    <property type="entry name" value="AMP-dep_synth/lig_dom"/>
</dbReference>
<sequence>MHAMHRVREQLKVSGKKVIYNRNRWYYTDQLRYDVEKVMVSLDQFGIRPADRVLLSAPNSYEWVVTYLGILMYGATVVPVNPQATRVEVDRILAESSARGMIESRTTREAQLEANAEPVVTPQRDHLMRAYISCDELGQFHMECTTSSRTNAPDNALPERRGDGAFAKGLSNYGVLLFTSGTTGRPKGVFLLVELLHATADEVIASHHLTSEDVCYGFLPLFHINAQVVGLLSTLLSGGTLVLEERFSATRFWETVFCLRVTWISAVPAVISILLQTESCGSPADHVRFIRSASAPLPELHAHRFENKFGIPIIESYGMTEAASQVCVNPLPPERRKYGSVGIPRGISLRITGEQGETLPTNQVGEIALAGDRLIKSYASGDESRDSFQNGWFMTGDLGYQDEDGYVFITGRRKEMINRAGQKISPREVEDVLRKHSRVQGVAVIGLPDEIHGERVAAYIIPDQFSRQEELLAELRALCEENMAPYKQPAEIKFVDVIPAGPTGKVQRHRLREQEIARMSLSS</sequence>
<evidence type="ECO:0000259" key="3">
    <source>
        <dbReference type="Pfam" id="PF00501"/>
    </source>
</evidence>
<evidence type="ECO:0008006" key="7">
    <source>
        <dbReference type="Google" id="ProtNLM"/>
    </source>
</evidence>
<gene>
    <name evidence="5" type="ORF">ATW55_09695</name>
</gene>
<dbReference type="PROSITE" id="PS00455">
    <property type="entry name" value="AMP_BINDING"/>
    <property type="match status" value="1"/>
</dbReference>
<dbReference type="InterPro" id="IPR045851">
    <property type="entry name" value="AMP-bd_C_sf"/>
</dbReference>
<keyword evidence="6" id="KW-1185">Reference proteome</keyword>
<name>A0A101XRI6_9BACL</name>
<feature type="domain" description="AMP-binding enzyme C-terminal" evidence="4">
    <location>
        <begin position="428"/>
        <end position="505"/>
    </location>
</feature>
<reference evidence="5 6" key="1">
    <citation type="submission" date="2015-12" db="EMBL/GenBank/DDBJ databases">
        <title>Draft genome sequence of Acidibacillus ferrooxidans ITV001, isolated from a chalcopyrite acid mine drainage site in Brazil.</title>
        <authorList>
            <person name="Dall'Agnol H."/>
            <person name="Nancucheo I."/>
            <person name="Johnson B."/>
            <person name="Oliveira R."/>
            <person name="Leite L."/>
            <person name="Pylro V."/>
            <person name="Nunes G.L."/>
            <person name="Tzotzos G."/>
            <person name="Fernandes G.R."/>
            <person name="Dutra J."/>
            <person name="Orellana S.C."/>
            <person name="Oliveira G."/>
        </authorList>
    </citation>
    <scope>NUCLEOTIDE SEQUENCE [LARGE SCALE GENOMIC DNA]</scope>
    <source>
        <strain evidence="6">ITV01</strain>
    </source>
</reference>
<dbReference type="Gene3D" id="3.30.300.30">
    <property type="match status" value="1"/>
</dbReference>
<dbReference type="RefSeq" id="WP_067714617.1">
    <property type="nucleotide sequence ID" value="NZ_LPVJ01000020.1"/>
</dbReference>
<dbReference type="GO" id="GO:0031956">
    <property type="term" value="F:medium-chain fatty acid-CoA ligase activity"/>
    <property type="evidence" value="ECO:0007669"/>
    <property type="project" value="TreeGrafter"/>
</dbReference>
<evidence type="ECO:0000256" key="1">
    <source>
        <dbReference type="ARBA" id="ARBA00006432"/>
    </source>
</evidence>